<organism evidence="2 3">
    <name type="scientific">Paenibacillus larvae subsp. pulvifaciens</name>
    <dbReference type="NCBI Taxonomy" id="1477"/>
    <lineage>
        <taxon>Bacteria</taxon>
        <taxon>Bacillati</taxon>
        <taxon>Bacillota</taxon>
        <taxon>Bacilli</taxon>
        <taxon>Bacillales</taxon>
        <taxon>Paenibacillaceae</taxon>
        <taxon>Paenibacillus</taxon>
    </lineage>
</organism>
<dbReference type="InterPro" id="IPR055259">
    <property type="entry name" value="YkvP/CgeB_Glyco_trans-like"/>
</dbReference>
<dbReference type="Pfam" id="PF13524">
    <property type="entry name" value="Glyco_trans_1_2"/>
    <property type="match status" value="1"/>
</dbReference>
<feature type="domain" description="Spore protein YkvP/CgeB glycosyl transferase-like" evidence="1">
    <location>
        <begin position="215"/>
        <end position="365"/>
    </location>
</feature>
<reference evidence="2 3" key="1">
    <citation type="submission" date="2017-03" db="EMBL/GenBank/DDBJ databases">
        <title>Paenibacillus larvae genome sequencing.</title>
        <authorList>
            <person name="Dingman D.W."/>
        </authorList>
    </citation>
    <scope>NUCLEOTIDE SEQUENCE [LARGE SCALE GENOMIC DNA]</scope>
    <source>
        <strain evidence="2 3">SAG 10367</strain>
    </source>
</reference>
<gene>
    <name evidence="2" type="ORF">B7C51_06200</name>
</gene>
<sequence length="378" mass="44130">MNPQYHYDNWKAITEGGYAAGHNFGFRDGHHLGICEAIIRRHLPEPRSWPYRILYVTSGKGLPYSPLDQGIIDTLEVMADQLETVFPDQDVAQHAIQFQPDLILILDGTLIPVEKTAHLKSCGFRMAVWFTDDPYYTDVTAEIAGYYDDVFTLEYTCVSFYQELGCKRVHYLPLGVDAEVFRPRHAHLIERRDICFVGSGYWNRVYFFDKLAPYLSKKDFHINGIWWDRLSSFRLLERQIELNKWMEPEETATYYSGSKLVINLHRSYDDESFNKNNRKIKAVSPNPRTFEISACGVLQITDIRDDLSRFYTPGLEIVTYGSAEELKEKLEYYLAHEEESKQIAYRALRRTMREHTFTSRIEQMFNSIFSRKAGEDGE</sequence>
<evidence type="ECO:0000313" key="3">
    <source>
        <dbReference type="Proteomes" id="UP000192727"/>
    </source>
</evidence>
<dbReference type="RefSeq" id="WP_083039202.1">
    <property type="nucleotide sequence ID" value="NZ_CP020557.1"/>
</dbReference>
<dbReference type="SUPFAM" id="SSF53756">
    <property type="entry name" value="UDP-Glycosyltransferase/glycogen phosphorylase"/>
    <property type="match status" value="1"/>
</dbReference>
<accession>A0A1V0UQN7</accession>
<evidence type="ECO:0000313" key="2">
    <source>
        <dbReference type="EMBL" id="ARF67494.1"/>
    </source>
</evidence>
<dbReference type="EMBL" id="CP020557">
    <property type="protein sequence ID" value="ARF67494.1"/>
    <property type="molecule type" value="Genomic_DNA"/>
</dbReference>
<evidence type="ECO:0000259" key="1">
    <source>
        <dbReference type="Pfam" id="PF13524"/>
    </source>
</evidence>
<dbReference type="Proteomes" id="UP000192727">
    <property type="component" value="Chromosome"/>
</dbReference>
<dbReference type="AlphaFoldDB" id="A0A1V0UQN7"/>
<proteinExistence type="predicted"/>
<protein>
    <submittedName>
        <fullName evidence="2">Spore maturation protein cgeB</fullName>
    </submittedName>
</protein>
<name>A0A1V0UQN7_9BACL</name>